<dbReference type="PANTHER" id="PTHR11477">
    <property type="entry name" value="TRANSCRIPTION FACTOR S-II ZINC FINGER DOMAIN-CONTAINING PROTEIN"/>
    <property type="match status" value="1"/>
</dbReference>
<feature type="region of interest" description="Disordered" evidence="1">
    <location>
        <begin position="138"/>
        <end position="206"/>
    </location>
</feature>
<dbReference type="InterPro" id="IPR036575">
    <property type="entry name" value="TFIIS_cen_dom_sf"/>
</dbReference>
<sequence>MEEEETLSDEFEIKNLQEQQNSLVIADESSQDNIISEEIDISNLEQEHMQINNGLNQMDQPTTSIRNEEGNATTSTDLASGLAFPRIADLSVQKDEHVLRCHGFKSIFIPCERLEFVYQKDRKDVQLRQINEVKEKKLAKNKERRRKNKEAYRDDSDRDEREKKSRKITELQWGAKVMTHGSRKRKKEKHSSDQKRKYSPSNIYAGRDEARIQQKRNFAAIVQCCVCESIVDKERFGGRDTLFCSQKCISKKAEDARKCVKEGERILVIDHKGAMMNHSHLNPTIETLEGFLLANPSYQPVLASEQIVETNQRLHDPAYQKKIESMRVDVRKAIETALQKRSKSANMIFSLKRYKDLGMEIERSLFSIHQDVNLGYRKWFKSFITVINDEMNGFFRDVLRDKVSVKKLVTLSIDQMSVPLPQNEANTLFFDGQAPSTSSNFIVAAADSTSISEMPEENVYNEPFASVSTTTPIRKKIIQTASRHNMVKKAPLQAKSTIDDILGDMNKDTTHLHNSHLYDANCGICKQMNLKKFAEKERQERLEAELEQKRRAEEVISGQVNFPDLDPSIQAAMLEVRADETASNGWNILKQRRSGQLEMIECTASSPTINNDNNNILLGGDVIFGRCDNPFDQERHLRDPLGLELVDALPPEQISENNREDDNMSFGGENDYGNDDAFSGFNNYAPEIALQLAPEVQDTNVEFRSTQNDHHQSNQIEKLREDEVQVSRIPSFEHINNNIEMAIENNENWNSFNGSMLTPINGQVINDEQEFNRGKRLLLKFVTGKFIWTNLASFDCTLSAISNKGAFKVGRELPTILHVMGRSEAIGVWKYIGRLKDNWDKQIILLLVEIPQDYQYEFYTRFYEKVNCDNKQIIVLDLTGHDRIKDGYVFTLAPGKSLPSILFPLDGPGLPEWCRSRGCMIIMLVRYFKYLLLLIIMIVRRMDREDKLLLKRQDENCRPPTLQPCNIPTERVDLLSTPAERQQQSRLLDPRLDKNLTRHSKCYRPHHLFREMPHLFDDISAQFSSGDEEGLEEGELLQ</sequence>
<dbReference type="GO" id="GO:0005634">
    <property type="term" value="C:nucleus"/>
    <property type="evidence" value="ECO:0007669"/>
    <property type="project" value="TreeGrafter"/>
</dbReference>
<proteinExistence type="predicted"/>
<evidence type="ECO:0000313" key="3">
    <source>
        <dbReference type="WBParaSite" id="scf7180000424076.g12222"/>
    </source>
</evidence>
<evidence type="ECO:0000313" key="2">
    <source>
        <dbReference type="Proteomes" id="UP000887560"/>
    </source>
</evidence>
<protein>
    <submittedName>
        <fullName evidence="3">TFIIS central domain-containing protein</fullName>
    </submittedName>
</protein>
<dbReference type="Proteomes" id="UP000887560">
    <property type="component" value="Unplaced"/>
</dbReference>
<evidence type="ECO:0000256" key="1">
    <source>
        <dbReference type="SAM" id="MobiDB-lite"/>
    </source>
</evidence>
<keyword evidence="2" id="KW-1185">Reference proteome</keyword>
<dbReference type="PANTHER" id="PTHR11477:SF51">
    <property type="entry name" value="PROTEIN PARTNER OF SNF, ISOFORM B"/>
    <property type="match status" value="1"/>
</dbReference>
<dbReference type="Gene3D" id="1.10.472.30">
    <property type="entry name" value="Transcription elongation factor S-II, central domain"/>
    <property type="match status" value="1"/>
</dbReference>
<accession>A0A915PBU6</accession>
<organism evidence="2 3">
    <name type="scientific">Meloidogyne floridensis</name>
    <dbReference type="NCBI Taxonomy" id="298350"/>
    <lineage>
        <taxon>Eukaryota</taxon>
        <taxon>Metazoa</taxon>
        <taxon>Ecdysozoa</taxon>
        <taxon>Nematoda</taxon>
        <taxon>Chromadorea</taxon>
        <taxon>Rhabditida</taxon>
        <taxon>Tylenchina</taxon>
        <taxon>Tylenchomorpha</taxon>
        <taxon>Tylenchoidea</taxon>
        <taxon>Meloidogynidae</taxon>
        <taxon>Meloidogyninae</taxon>
        <taxon>Meloidogyne</taxon>
    </lineage>
</organism>
<dbReference type="SUPFAM" id="SSF46942">
    <property type="entry name" value="Elongation factor TFIIS domain 2"/>
    <property type="match status" value="1"/>
</dbReference>
<reference evidence="3" key="1">
    <citation type="submission" date="2022-11" db="UniProtKB">
        <authorList>
            <consortium name="WormBaseParasite"/>
        </authorList>
    </citation>
    <scope>IDENTIFICATION</scope>
</reference>
<name>A0A915PBU6_9BILA</name>
<dbReference type="AlphaFoldDB" id="A0A915PBU6"/>
<dbReference type="WBParaSite" id="scf7180000424076.g12222">
    <property type="protein sequence ID" value="scf7180000424076.g12222"/>
    <property type="gene ID" value="scf7180000424076.g12222"/>
</dbReference>
<dbReference type="GO" id="GO:0006351">
    <property type="term" value="P:DNA-templated transcription"/>
    <property type="evidence" value="ECO:0007669"/>
    <property type="project" value="InterPro"/>
</dbReference>
<feature type="compositionally biased region" description="Basic and acidic residues" evidence="1">
    <location>
        <begin position="149"/>
        <end position="169"/>
    </location>
</feature>